<evidence type="ECO:0000313" key="3">
    <source>
        <dbReference type="Proteomes" id="UP000466794"/>
    </source>
</evidence>
<dbReference type="Gene3D" id="3.10.129.10">
    <property type="entry name" value="Hotdog Thioesterase"/>
    <property type="match status" value="1"/>
</dbReference>
<reference evidence="2 3" key="1">
    <citation type="submission" date="2019-12" db="EMBL/GenBank/DDBJ databases">
        <title>Nocardia sp. nov. ET3-3 isolated from soil.</title>
        <authorList>
            <person name="Kanchanasin P."/>
            <person name="Tanasupawat S."/>
            <person name="Yuki M."/>
            <person name="Kudo T."/>
        </authorList>
    </citation>
    <scope>NUCLEOTIDE SEQUENCE [LARGE SCALE GENOMIC DNA]</scope>
    <source>
        <strain evidence="2 3">ET3-3</strain>
    </source>
</reference>
<dbReference type="EMBL" id="WRPP01000005">
    <property type="protein sequence ID" value="MVU80420.1"/>
    <property type="molecule type" value="Genomic_DNA"/>
</dbReference>
<dbReference type="CDD" id="cd03443">
    <property type="entry name" value="PaaI_thioesterase"/>
    <property type="match status" value="1"/>
</dbReference>
<accession>A0A7K1V1A0</accession>
<dbReference type="Proteomes" id="UP000466794">
    <property type="component" value="Unassembled WGS sequence"/>
</dbReference>
<gene>
    <name evidence="2" type="ORF">GPX89_24620</name>
</gene>
<evidence type="ECO:0000259" key="1">
    <source>
        <dbReference type="Pfam" id="PF03061"/>
    </source>
</evidence>
<dbReference type="RefSeq" id="WP_157390066.1">
    <property type="nucleotide sequence ID" value="NZ_WRPP01000005.1"/>
</dbReference>
<dbReference type="InterPro" id="IPR029069">
    <property type="entry name" value="HotDog_dom_sf"/>
</dbReference>
<dbReference type="AlphaFoldDB" id="A0A7K1V1A0"/>
<name>A0A7K1V1A0_9NOCA</name>
<dbReference type="Pfam" id="PF03061">
    <property type="entry name" value="4HBT"/>
    <property type="match status" value="1"/>
</dbReference>
<comment type="caution">
    <text evidence="2">The sequence shown here is derived from an EMBL/GenBank/DDBJ whole genome shotgun (WGS) entry which is preliminary data.</text>
</comment>
<protein>
    <submittedName>
        <fullName evidence="2">PaaI family thioesterase</fullName>
    </submittedName>
</protein>
<keyword evidence="3" id="KW-1185">Reference proteome</keyword>
<feature type="domain" description="Thioesterase" evidence="1">
    <location>
        <begin position="68"/>
        <end position="143"/>
    </location>
</feature>
<sequence length="189" mass="20212">MTALSSDAATPPPADPEVVRVPWSVIPDYHCFGCSPHNVSGLRLTFTPHGDGLQARFRLDRAFESYPGIVHGGLTGVICDEVMGNLIVLARHVPAFTVSQRTRFLTPLLIDREYRCVAQLSETGSGGLIQATAEIRDADDAVCAASAATYRPFALESVRHQLSLRDDEVALLAQALTTATALSPNGVPS</sequence>
<dbReference type="SUPFAM" id="SSF54637">
    <property type="entry name" value="Thioesterase/thiol ester dehydrase-isomerase"/>
    <property type="match status" value="1"/>
</dbReference>
<proteinExistence type="predicted"/>
<dbReference type="InterPro" id="IPR006683">
    <property type="entry name" value="Thioestr_dom"/>
</dbReference>
<evidence type="ECO:0000313" key="2">
    <source>
        <dbReference type="EMBL" id="MVU80420.1"/>
    </source>
</evidence>
<organism evidence="2 3">
    <name type="scientific">Nocardia terrae</name>
    <dbReference type="NCBI Taxonomy" id="2675851"/>
    <lineage>
        <taxon>Bacteria</taxon>
        <taxon>Bacillati</taxon>
        <taxon>Actinomycetota</taxon>
        <taxon>Actinomycetes</taxon>
        <taxon>Mycobacteriales</taxon>
        <taxon>Nocardiaceae</taxon>
        <taxon>Nocardia</taxon>
    </lineage>
</organism>